<feature type="coiled-coil region" evidence="10">
    <location>
        <begin position="232"/>
        <end position="288"/>
    </location>
</feature>
<evidence type="ECO:0000256" key="10">
    <source>
        <dbReference type="SAM" id="Coils"/>
    </source>
</evidence>
<keyword evidence="4 9" id="KW-1003">Cell membrane</keyword>
<evidence type="ECO:0000256" key="8">
    <source>
        <dbReference type="ARBA" id="ARBA00023136"/>
    </source>
</evidence>
<keyword evidence="5 9" id="KW-0997">Cell inner membrane</keyword>
<evidence type="ECO:0000256" key="5">
    <source>
        <dbReference type="ARBA" id="ARBA00022519"/>
    </source>
</evidence>
<keyword evidence="14" id="KW-1185">Reference proteome</keyword>
<dbReference type="PRINTS" id="PR01490">
    <property type="entry name" value="RTXTOXIND"/>
</dbReference>
<dbReference type="InterPro" id="IPR050739">
    <property type="entry name" value="MFP"/>
</dbReference>
<feature type="domain" description="AprE-like long alpha-helical hairpin" evidence="11">
    <location>
        <begin position="103"/>
        <end position="287"/>
    </location>
</feature>
<dbReference type="Gene3D" id="2.40.50.100">
    <property type="match status" value="1"/>
</dbReference>
<evidence type="ECO:0000256" key="4">
    <source>
        <dbReference type="ARBA" id="ARBA00022475"/>
    </source>
</evidence>
<organism evidence="13 14">
    <name type="scientific">Novosphingobium bradum</name>
    <dbReference type="NCBI Taxonomy" id="1737444"/>
    <lineage>
        <taxon>Bacteria</taxon>
        <taxon>Pseudomonadati</taxon>
        <taxon>Pseudomonadota</taxon>
        <taxon>Alphaproteobacteria</taxon>
        <taxon>Sphingomonadales</taxon>
        <taxon>Sphingomonadaceae</taxon>
        <taxon>Novosphingobium</taxon>
    </lineage>
</organism>
<evidence type="ECO:0000256" key="6">
    <source>
        <dbReference type="ARBA" id="ARBA00022692"/>
    </source>
</evidence>
<feature type="domain" description="AprE-like beta-barrel" evidence="12">
    <location>
        <begin position="331"/>
        <end position="419"/>
    </location>
</feature>
<keyword evidence="8" id="KW-0472">Membrane</keyword>
<dbReference type="Pfam" id="PF26002">
    <property type="entry name" value="Beta-barrel_AprE"/>
    <property type="match status" value="1"/>
</dbReference>
<evidence type="ECO:0000256" key="9">
    <source>
        <dbReference type="RuleBase" id="RU365093"/>
    </source>
</evidence>
<comment type="caution">
    <text evidence="13">The sequence shown here is derived from an EMBL/GenBank/DDBJ whole genome shotgun (WGS) entry which is preliminary data.</text>
</comment>
<reference evidence="14" key="1">
    <citation type="journal article" date="2019" name="Int. J. Syst. Evol. Microbiol.">
        <title>The Global Catalogue of Microorganisms (GCM) 10K type strain sequencing project: providing services to taxonomists for standard genome sequencing and annotation.</title>
        <authorList>
            <consortium name="The Broad Institute Genomics Platform"/>
            <consortium name="The Broad Institute Genome Sequencing Center for Infectious Disease"/>
            <person name="Wu L."/>
            <person name="Ma J."/>
        </authorList>
    </citation>
    <scope>NUCLEOTIDE SEQUENCE [LARGE SCALE GENOMIC DNA]</scope>
    <source>
        <strain evidence="14">KCTC 42984</strain>
    </source>
</reference>
<keyword evidence="3 9" id="KW-0813">Transport</keyword>
<dbReference type="PROSITE" id="PS00543">
    <property type="entry name" value="HLYD_FAMILY"/>
    <property type="match status" value="1"/>
</dbReference>
<comment type="similarity">
    <text evidence="2 9">Belongs to the membrane fusion protein (MFP) (TC 8.A.1) family.</text>
</comment>
<evidence type="ECO:0000256" key="1">
    <source>
        <dbReference type="ARBA" id="ARBA00004377"/>
    </source>
</evidence>
<evidence type="ECO:0000256" key="7">
    <source>
        <dbReference type="ARBA" id="ARBA00022989"/>
    </source>
</evidence>
<dbReference type="Pfam" id="PF25994">
    <property type="entry name" value="HH_AprE"/>
    <property type="match status" value="1"/>
</dbReference>
<evidence type="ECO:0000256" key="2">
    <source>
        <dbReference type="ARBA" id="ARBA00009477"/>
    </source>
</evidence>
<dbReference type="PANTHER" id="PTHR30386">
    <property type="entry name" value="MEMBRANE FUSION SUBUNIT OF EMRAB-TOLC MULTIDRUG EFFLUX PUMP"/>
    <property type="match status" value="1"/>
</dbReference>
<protein>
    <recommendedName>
        <fullName evidence="9">Membrane fusion protein (MFP) family protein</fullName>
    </recommendedName>
</protein>
<evidence type="ECO:0000313" key="13">
    <source>
        <dbReference type="EMBL" id="MFC3173500.1"/>
    </source>
</evidence>
<dbReference type="InterPro" id="IPR058781">
    <property type="entry name" value="HH_AprE-like"/>
</dbReference>
<dbReference type="RefSeq" id="WP_379508882.1">
    <property type="nucleotide sequence ID" value="NZ_JBHRTQ010000004.1"/>
</dbReference>
<proteinExistence type="inferred from homology"/>
<evidence type="ECO:0000259" key="12">
    <source>
        <dbReference type="Pfam" id="PF26002"/>
    </source>
</evidence>
<evidence type="ECO:0000313" key="14">
    <source>
        <dbReference type="Proteomes" id="UP001595604"/>
    </source>
</evidence>
<dbReference type="Gene3D" id="2.40.30.170">
    <property type="match status" value="1"/>
</dbReference>
<dbReference type="InterPro" id="IPR006144">
    <property type="entry name" value="Secretion_HlyD_CS"/>
</dbReference>
<keyword evidence="7" id="KW-1133">Transmembrane helix</keyword>
<dbReference type="InterPro" id="IPR058982">
    <property type="entry name" value="Beta-barrel_AprE"/>
</dbReference>
<accession>A0ABV7IPK4</accession>
<evidence type="ECO:0000256" key="3">
    <source>
        <dbReference type="ARBA" id="ARBA00022448"/>
    </source>
</evidence>
<gene>
    <name evidence="13" type="ORF">ACFOD9_04470</name>
</gene>
<sequence>MSKILALPDYSRPRQEIVLYRTMRRSRIILAALVLGLGAPLALIPISGAVIASGEVAVASHVKKIAHPRGGVIAEIPVSNGARVQAGQLLMRLDTNVSAASAAMTVESIDQLRAREARLRAERDSLGGIDFPADLVARQAEPLVARAILEERRIFTLDRQTVAGQTAAIQAQIAQAGKAAGNYRVQADVYREQAALIAEERKANDELWEKRYTTLQRRNELARAAVGLGGSVASAEAQASQLGSKVAELRQQMFVIAENARAQAGAELAQVQTKLIELKQNNVVAQDANERNLIRAPYAGVVDKLAFTTIGGVVPAGETIMEIVPDRDPYVVTARVTPADVDQLTAGQQVMIRFSAFNSRTTPELEGRLTKIGADRTVDQQRGFAFYTVEVEVLPGELRKLGDLKLRPGMPAEAFIQTGSRTLMSYLFKPLSDQFARAFR</sequence>
<name>A0ABV7IPK4_9SPHN</name>
<evidence type="ECO:0000259" key="11">
    <source>
        <dbReference type="Pfam" id="PF25994"/>
    </source>
</evidence>
<dbReference type="EMBL" id="JBHRTQ010000004">
    <property type="protein sequence ID" value="MFC3173500.1"/>
    <property type="molecule type" value="Genomic_DNA"/>
</dbReference>
<keyword evidence="6" id="KW-0812">Transmembrane</keyword>
<dbReference type="NCBIfam" id="TIGR01843">
    <property type="entry name" value="type_I_hlyD"/>
    <property type="match status" value="1"/>
</dbReference>
<keyword evidence="10" id="KW-0175">Coiled coil</keyword>
<dbReference type="PANTHER" id="PTHR30386:SF17">
    <property type="entry name" value="ALKALINE PROTEASE SECRETION PROTEIN APRE"/>
    <property type="match status" value="1"/>
</dbReference>
<dbReference type="InterPro" id="IPR010129">
    <property type="entry name" value="T1SS_HlyD"/>
</dbReference>
<comment type="subcellular location">
    <subcellularLocation>
        <location evidence="1 9">Cell inner membrane</location>
        <topology evidence="1 9">Single-pass membrane protein</topology>
    </subcellularLocation>
</comment>
<dbReference type="Proteomes" id="UP001595604">
    <property type="component" value="Unassembled WGS sequence"/>
</dbReference>